<keyword evidence="1" id="KW-0732">Signal</keyword>
<comment type="caution">
    <text evidence="2">The sequence shown here is derived from an EMBL/GenBank/DDBJ whole genome shotgun (WGS) entry which is preliminary data.</text>
</comment>
<evidence type="ECO:0000256" key="1">
    <source>
        <dbReference type="SAM" id="SignalP"/>
    </source>
</evidence>
<organism evidence="2 3">
    <name type="scientific">Amphibacillus indicireducens</name>
    <dbReference type="NCBI Taxonomy" id="1076330"/>
    <lineage>
        <taxon>Bacteria</taxon>
        <taxon>Bacillati</taxon>
        <taxon>Bacillota</taxon>
        <taxon>Bacilli</taxon>
        <taxon>Bacillales</taxon>
        <taxon>Bacillaceae</taxon>
        <taxon>Amphibacillus</taxon>
    </lineage>
</organism>
<keyword evidence="3" id="KW-1185">Reference proteome</keyword>
<proteinExistence type="predicted"/>
<dbReference type="RefSeq" id="WP_344910319.1">
    <property type="nucleotide sequence ID" value="NZ_BAABDL010000036.1"/>
</dbReference>
<reference evidence="3" key="1">
    <citation type="journal article" date="2019" name="Int. J. Syst. Evol. Microbiol.">
        <title>The Global Catalogue of Microorganisms (GCM) 10K type strain sequencing project: providing services to taxonomists for standard genome sequencing and annotation.</title>
        <authorList>
            <consortium name="The Broad Institute Genomics Platform"/>
            <consortium name="The Broad Institute Genome Sequencing Center for Infectious Disease"/>
            <person name="Wu L."/>
            <person name="Ma J."/>
        </authorList>
    </citation>
    <scope>NUCLEOTIDE SEQUENCE [LARGE SCALE GENOMIC DNA]</scope>
    <source>
        <strain evidence="3">JCM 17250</strain>
    </source>
</reference>
<protein>
    <submittedName>
        <fullName evidence="2">Uncharacterized protein</fullName>
    </submittedName>
</protein>
<accession>A0ABP7V9L8</accession>
<dbReference type="Proteomes" id="UP001501734">
    <property type="component" value="Unassembled WGS sequence"/>
</dbReference>
<sequence>MSKVIITRLLALFLVTILISGCTDVDTTEDHNEEDLSDIEVTQEEPLRAAFVDDRLEGMIGIAENDNLQLFVDEETASIAVVNKVNDSIWYSNPPDREEDPIAAGVNSDILSSQVQLSFYNSFGQRSNMNSYSDAIAYEQFNIEPIENGLKVQYQLGRNERSASDLPLMLSPERFEELSSRLDSTGQRALIIAYRENKDTGIYDRNDGALSGMQLERAFQAFEDAGYTEEDLEQDMAELNFTQESDDDRTFIATIEYRLDEDSLLATVPVEEIFYEPEFPVDRISFLRFFGAGNTEEEGSLFVPDGSGALIHFNNGRVNVPSYQQAVYGQDLPLLQRSDVRTDEVVRLPVFGILKEDNALLGIIEEGAASATISADISGRLNSYNFVYPTFTVINKDEVTLQAEDQERSLPRFQEEKMKSDFSVRYVFLTGEEANYSGMANYYQDYLVESGLLRRNRETIDSENIPFYTQLIGSINKQQHFAGVPYQALEPLTTFEEAEEILDQLMAHDVDNIRVNYIGWFNRGVNHRMPNKVKVDRAIGGARGLNDFIEYAEENNISVFPETALLQVHNSSGFKPRKKASRTLTNIPTAIYPIDRALRERDRMSTPSHTLSPRYVDEITTDFLKEFVPFGTTGLTLRDLADVLNSDFRRNEQIDRFESEEISRNAIEKMYNEDLELMAHGGNLYALQYLTDVINVPVSNSGFKIQDEAIPFYQMVLRGYVDYATTPFNLSTYLNDQDYILNALEYGSNINFQWIYQSNDLLKGTRFDHLYSVNYERWLDQAAEIYHEVNDFLKHVQGETIEAHEILEEGVYRTTYENGAYVIVNYGLESVNVDGYTIEPQSYITGGE</sequence>
<gene>
    <name evidence="2" type="ORF">GCM10022410_06690</name>
</gene>
<evidence type="ECO:0000313" key="3">
    <source>
        <dbReference type="Proteomes" id="UP001501734"/>
    </source>
</evidence>
<dbReference type="Pfam" id="PF18952">
    <property type="entry name" value="DUF5696"/>
    <property type="match status" value="1"/>
</dbReference>
<dbReference type="InterPro" id="IPR043751">
    <property type="entry name" value="DUF5696"/>
</dbReference>
<dbReference type="EMBL" id="BAABDL010000036">
    <property type="protein sequence ID" value="GAA4062567.1"/>
    <property type="molecule type" value="Genomic_DNA"/>
</dbReference>
<feature type="chain" id="PRO_5046217824" evidence="1">
    <location>
        <begin position="26"/>
        <end position="848"/>
    </location>
</feature>
<evidence type="ECO:0000313" key="2">
    <source>
        <dbReference type="EMBL" id="GAA4062567.1"/>
    </source>
</evidence>
<name>A0ABP7V9L8_9BACI</name>
<dbReference type="PROSITE" id="PS51257">
    <property type="entry name" value="PROKAR_LIPOPROTEIN"/>
    <property type="match status" value="1"/>
</dbReference>
<feature type="signal peptide" evidence="1">
    <location>
        <begin position="1"/>
        <end position="25"/>
    </location>
</feature>